<feature type="region of interest" description="Disordered" evidence="9">
    <location>
        <begin position="1"/>
        <end position="35"/>
    </location>
</feature>
<feature type="region of interest" description="Disordered" evidence="9">
    <location>
        <begin position="134"/>
        <end position="166"/>
    </location>
</feature>
<evidence type="ECO:0000313" key="11">
    <source>
        <dbReference type="EMBL" id="KAL1587884.1"/>
    </source>
</evidence>
<dbReference type="GeneID" id="96004687"/>
<feature type="compositionally biased region" description="Polar residues" evidence="9">
    <location>
        <begin position="371"/>
        <end position="380"/>
    </location>
</feature>
<dbReference type="Pfam" id="PF00096">
    <property type="entry name" value="zf-C2H2"/>
    <property type="match status" value="1"/>
</dbReference>
<dbReference type="InterPro" id="IPR036236">
    <property type="entry name" value="Znf_C2H2_sf"/>
</dbReference>
<evidence type="ECO:0000256" key="2">
    <source>
        <dbReference type="ARBA" id="ARBA00022737"/>
    </source>
</evidence>
<feature type="region of interest" description="Disordered" evidence="9">
    <location>
        <begin position="345"/>
        <end position="390"/>
    </location>
</feature>
<dbReference type="PROSITE" id="PS00028">
    <property type="entry name" value="ZINC_FINGER_C2H2_1"/>
    <property type="match status" value="2"/>
</dbReference>
<dbReference type="GO" id="GO:0000981">
    <property type="term" value="F:DNA-binding transcription factor activity, RNA polymerase II-specific"/>
    <property type="evidence" value="ECO:0007669"/>
    <property type="project" value="TreeGrafter"/>
</dbReference>
<evidence type="ECO:0000313" key="12">
    <source>
        <dbReference type="Proteomes" id="UP000803884"/>
    </source>
</evidence>
<proteinExistence type="predicted"/>
<dbReference type="GO" id="GO:0005667">
    <property type="term" value="C:transcription regulator complex"/>
    <property type="evidence" value="ECO:0007669"/>
    <property type="project" value="TreeGrafter"/>
</dbReference>
<keyword evidence="12" id="KW-1185">Reference proteome</keyword>
<dbReference type="Proteomes" id="UP000803884">
    <property type="component" value="Unassembled WGS sequence"/>
</dbReference>
<dbReference type="GO" id="GO:0000785">
    <property type="term" value="C:chromatin"/>
    <property type="evidence" value="ECO:0007669"/>
    <property type="project" value="TreeGrafter"/>
</dbReference>
<dbReference type="InterPro" id="IPR013087">
    <property type="entry name" value="Znf_C2H2_type"/>
</dbReference>
<keyword evidence="6" id="KW-0804">Transcription</keyword>
<keyword evidence="4" id="KW-0862">Zinc</keyword>
<sequence length="390" mass="43110">MMSYYPSAGPKSNRHASHSGVTHGRPQPISTDPMETTNYSAPHMMPSMYPWTGWNQQTAFQSGTMPPSEQVDYTSTMRSAAGLPYLPPTEGPSGIPKGHNPQTIQPSYVSPYAGVYDSSRVMGSNTSLDCPTWSSNHVPLNSQQPSPNRSDGSVTTQFSSLSSPYGGPSPLVKVEAQCDHQTYDPRYFVDSTMQNQPRFGGSDMSGTASSRPNKPVRFSDDVKYTIEPYQTCDLQSLSLSDPRVLTPDPSSTRAYNSPDASDLQCGVCGKLFQRENNLRTHMRTHDPNRVHTHVCDYPDCGAVIGRKTDLARHRNSVHLKKRPYQCQQCERCFGRDDILKRHTADGCSKRSEVKKPSGRSHRPRTRRSSSNLICTPSPASSPVHCPMPPN</sequence>
<dbReference type="Gene3D" id="3.30.160.60">
    <property type="entry name" value="Classic Zinc Finger"/>
    <property type="match status" value="2"/>
</dbReference>
<accession>A0AB34KXI0</accession>
<feature type="domain" description="C2H2-type" evidence="10">
    <location>
        <begin position="293"/>
        <end position="323"/>
    </location>
</feature>
<dbReference type="EMBL" id="JAAQHG020000008">
    <property type="protein sequence ID" value="KAL1587884.1"/>
    <property type="molecule type" value="Genomic_DNA"/>
</dbReference>
<evidence type="ECO:0000256" key="1">
    <source>
        <dbReference type="ARBA" id="ARBA00022723"/>
    </source>
</evidence>
<organism evidence="11 12">
    <name type="scientific">Cladosporium halotolerans</name>
    <dbReference type="NCBI Taxonomy" id="1052096"/>
    <lineage>
        <taxon>Eukaryota</taxon>
        <taxon>Fungi</taxon>
        <taxon>Dikarya</taxon>
        <taxon>Ascomycota</taxon>
        <taxon>Pezizomycotina</taxon>
        <taxon>Dothideomycetes</taxon>
        <taxon>Dothideomycetidae</taxon>
        <taxon>Cladosporiales</taxon>
        <taxon>Cladosporiaceae</taxon>
        <taxon>Cladosporium</taxon>
    </lineage>
</organism>
<feature type="region of interest" description="Disordered" evidence="9">
    <location>
        <begin position="80"/>
        <end position="104"/>
    </location>
</feature>
<dbReference type="SMART" id="SM00355">
    <property type="entry name" value="ZnF_C2H2"/>
    <property type="match status" value="3"/>
</dbReference>
<keyword evidence="3 8" id="KW-0863">Zinc-finger</keyword>
<feature type="compositionally biased region" description="Polar residues" evidence="9">
    <location>
        <begin position="134"/>
        <end position="158"/>
    </location>
</feature>
<name>A0AB34KXI0_9PEZI</name>
<evidence type="ECO:0000256" key="9">
    <source>
        <dbReference type="SAM" id="MobiDB-lite"/>
    </source>
</evidence>
<evidence type="ECO:0000256" key="8">
    <source>
        <dbReference type="PROSITE-ProRule" id="PRU00042"/>
    </source>
</evidence>
<protein>
    <recommendedName>
        <fullName evidence="7">C2H2 type master regulator of conidiophore development brlA</fullName>
    </recommendedName>
</protein>
<dbReference type="PROSITE" id="PS50157">
    <property type="entry name" value="ZINC_FINGER_C2H2_2"/>
    <property type="match status" value="3"/>
</dbReference>
<feature type="domain" description="C2H2-type" evidence="10">
    <location>
        <begin position="263"/>
        <end position="290"/>
    </location>
</feature>
<evidence type="ECO:0000256" key="6">
    <source>
        <dbReference type="ARBA" id="ARBA00023163"/>
    </source>
</evidence>
<gene>
    <name evidence="11" type="ORF">WHR41_03243</name>
</gene>
<evidence type="ECO:0000256" key="5">
    <source>
        <dbReference type="ARBA" id="ARBA00023015"/>
    </source>
</evidence>
<dbReference type="AlphaFoldDB" id="A0AB34KXI0"/>
<dbReference type="PANTHER" id="PTHR14003:SF19">
    <property type="entry name" value="YY2 TRANSCRIPTION FACTOR"/>
    <property type="match status" value="1"/>
</dbReference>
<feature type="domain" description="C2H2-type" evidence="10">
    <location>
        <begin position="324"/>
        <end position="356"/>
    </location>
</feature>
<feature type="compositionally biased region" description="Basic residues" evidence="9">
    <location>
        <begin position="356"/>
        <end position="367"/>
    </location>
</feature>
<dbReference type="GO" id="GO:0008270">
    <property type="term" value="F:zinc ion binding"/>
    <property type="evidence" value="ECO:0007669"/>
    <property type="project" value="UniProtKB-KW"/>
</dbReference>
<evidence type="ECO:0000256" key="7">
    <source>
        <dbReference type="ARBA" id="ARBA00044085"/>
    </source>
</evidence>
<keyword evidence="1" id="KW-0479">Metal-binding</keyword>
<evidence type="ECO:0000259" key="10">
    <source>
        <dbReference type="PROSITE" id="PS50157"/>
    </source>
</evidence>
<dbReference type="GO" id="GO:0000978">
    <property type="term" value="F:RNA polymerase II cis-regulatory region sequence-specific DNA binding"/>
    <property type="evidence" value="ECO:0007669"/>
    <property type="project" value="TreeGrafter"/>
</dbReference>
<reference evidence="11 12" key="1">
    <citation type="journal article" date="2020" name="Microbiol. Resour. Announc.">
        <title>Draft Genome Sequence of a Cladosporium Species Isolated from the Mesophotic Ascidian Didemnum maculosum.</title>
        <authorList>
            <person name="Gioti A."/>
            <person name="Siaperas R."/>
            <person name="Nikolaivits E."/>
            <person name="Le Goff G."/>
            <person name="Ouazzani J."/>
            <person name="Kotoulas G."/>
            <person name="Topakas E."/>
        </authorList>
    </citation>
    <scope>NUCLEOTIDE SEQUENCE [LARGE SCALE GENOMIC DNA]</scope>
    <source>
        <strain evidence="11 12">TM138-S3</strain>
    </source>
</reference>
<feature type="compositionally biased region" description="Basic and acidic residues" evidence="9">
    <location>
        <begin position="345"/>
        <end position="355"/>
    </location>
</feature>
<dbReference type="SUPFAM" id="SSF57667">
    <property type="entry name" value="beta-beta-alpha zinc fingers"/>
    <property type="match status" value="2"/>
</dbReference>
<keyword evidence="2" id="KW-0677">Repeat</keyword>
<comment type="caution">
    <text evidence="11">The sequence shown here is derived from an EMBL/GenBank/DDBJ whole genome shotgun (WGS) entry which is preliminary data.</text>
</comment>
<dbReference type="PANTHER" id="PTHR14003">
    <property type="entry name" value="TRANSCRIPTIONAL REPRESSOR PROTEIN YY"/>
    <property type="match status" value="1"/>
</dbReference>
<dbReference type="FunFam" id="3.30.160.60:FF:000032">
    <property type="entry name" value="Krueppel-like factor 4"/>
    <property type="match status" value="1"/>
</dbReference>
<evidence type="ECO:0000256" key="4">
    <source>
        <dbReference type="ARBA" id="ARBA00022833"/>
    </source>
</evidence>
<dbReference type="RefSeq" id="XP_069230989.1">
    <property type="nucleotide sequence ID" value="XM_069371849.1"/>
</dbReference>
<evidence type="ECO:0000256" key="3">
    <source>
        <dbReference type="ARBA" id="ARBA00022771"/>
    </source>
</evidence>
<keyword evidence="5" id="KW-0805">Transcription regulation</keyword>